<dbReference type="PANTHER" id="PTHR46082">
    <property type="entry name" value="ATP/GTP-BINDING PROTEIN-RELATED"/>
    <property type="match status" value="1"/>
</dbReference>
<dbReference type="STRING" id="1810919.A0A3D8SLG7"/>
<sequence>MSAFNVPKRREDFTVAIVCALSEESDAMRLLLDEEYDRASRKYPKVLGDKNLYTNGRIGRHNIVICQAKEAGKAAAASIMSSMWTSYTKIEIVLIVGICGALPSEPGEKHVIISQSMKEHDRGKALEQGFKSTTIVKEHNREVSTLLKLLESEIDRPMFETVIVSNLIYLQSRNESYKRPCAKFGPHEQQSSTAVEPCDKGKAVSRELVVFDRTAGVTERDPTSTRQGRVEVVQFHLGRFASGDQVVKSAEFRDNLAREHEVIAYEMEGPGAWDYTVPCIIIKGLSDFADAYKNDEWRKYSCATGASAAKAFLTKFTQSLWAVPFSRNPDFVGRDKLIRKLRSKILSPEGPKTIAVFALGGIGKTDLAAELLHQMGERSYENILQALVVRIDDPSETRKHVATHLESSVTKWLLLLDNVDSRSIWEDLEADLPKSKNGQVLITTRNRSVVLDAYCDIVEAPEPSEETATTSEFLKRLTRLPLAIAQAASYLRRNENIGLFKYMELFEKEESDDLALLDTGLHGGERYLDTSSPVATTWLISFSQISDISPLAAIYLKLMACVRHHKIPESFFPQPTSEKEKLEAVGDLLNFSFVTARDKSGPLTMHRLVRLATRNWMRKNQEFTDSLNKAANRVCDLFPSRGQENRQMQHEYLPHAMSLLSEKEIVLDDHPWLLEKVAYGLSGNSRYSEALRLFTKLFELRKKCIRHRNPALIVDSMASIVTTYKDLGQFEKAEEMAIKALKMSKDELGEEHEDTIFVEVLLASIYKMQGRWGEAEELNRHAINVQTRIAANHRNTLDYMAVAGLSYQVRRKTEEAEITLSQLLSMREETLGPDHLSTVDSMVALASLPRLNSLLDKAKGSFARLIKIAKLDNKFNHSKVIHIGSQLASTCQKLQEPKEAEKLVGQSLEMA</sequence>
<dbReference type="Pfam" id="PF01048">
    <property type="entry name" value="PNP_UDP_1"/>
    <property type="match status" value="1"/>
</dbReference>
<accession>A0A3D8SLG7</accession>
<gene>
    <name evidence="2" type="ORF">DSM5745_03795</name>
</gene>
<dbReference type="InterPro" id="IPR011990">
    <property type="entry name" value="TPR-like_helical_dom_sf"/>
</dbReference>
<dbReference type="AlphaFoldDB" id="A0A3D8SLG7"/>
<feature type="domain" description="Nucleoside phosphorylase" evidence="1">
    <location>
        <begin position="14"/>
        <end position="315"/>
    </location>
</feature>
<dbReference type="OrthoDB" id="1577640at2759"/>
<dbReference type="SUPFAM" id="SSF53167">
    <property type="entry name" value="Purine and uridine phosphorylases"/>
    <property type="match status" value="1"/>
</dbReference>
<dbReference type="Proteomes" id="UP000256690">
    <property type="component" value="Unassembled WGS sequence"/>
</dbReference>
<dbReference type="Pfam" id="PF13424">
    <property type="entry name" value="TPR_12"/>
    <property type="match status" value="1"/>
</dbReference>
<keyword evidence="3" id="KW-1185">Reference proteome</keyword>
<dbReference type="SUPFAM" id="SSF48452">
    <property type="entry name" value="TPR-like"/>
    <property type="match status" value="2"/>
</dbReference>
<dbReference type="RefSeq" id="XP_026606677.1">
    <property type="nucleotide sequence ID" value="XM_026745811.1"/>
</dbReference>
<dbReference type="InterPro" id="IPR000845">
    <property type="entry name" value="Nucleoside_phosphorylase_d"/>
</dbReference>
<evidence type="ECO:0000313" key="3">
    <source>
        <dbReference type="Proteomes" id="UP000256690"/>
    </source>
</evidence>
<organism evidence="2 3">
    <name type="scientific">Aspergillus mulundensis</name>
    <dbReference type="NCBI Taxonomy" id="1810919"/>
    <lineage>
        <taxon>Eukaryota</taxon>
        <taxon>Fungi</taxon>
        <taxon>Dikarya</taxon>
        <taxon>Ascomycota</taxon>
        <taxon>Pezizomycotina</taxon>
        <taxon>Eurotiomycetes</taxon>
        <taxon>Eurotiomycetidae</taxon>
        <taxon>Eurotiales</taxon>
        <taxon>Aspergillaceae</taxon>
        <taxon>Aspergillus</taxon>
        <taxon>Aspergillus subgen. Nidulantes</taxon>
    </lineage>
</organism>
<proteinExistence type="predicted"/>
<protein>
    <recommendedName>
        <fullName evidence="1">Nucleoside phosphorylase domain-containing protein</fullName>
    </recommendedName>
</protein>
<dbReference type="GeneID" id="38114165"/>
<dbReference type="PANTHER" id="PTHR46082:SF6">
    <property type="entry name" value="AAA+ ATPASE DOMAIN-CONTAINING PROTEIN-RELATED"/>
    <property type="match status" value="1"/>
</dbReference>
<comment type="caution">
    <text evidence="2">The sequence shown here is derived from an EMBL/GenBank/DDBJ whole genome shotgun (WGS) entry which is preliminary data.</text>
</comment>
<dbReference type="GO" id="GO:0003824">
    <property type="term" value="F:catalytic activity"/>
    <property type="evidence" value="ECO:0007669"/>
    <property type="project" value="InterPro"/>
</dbReference>
<dbReference type="InterPro" id="IPR053137">
    <property type="entry name" value="NLR-like"/>
</dbReference>
<dbReference type="Gene3D" id="3.40.50.1580">
    <property type="entry name" value="Nucleoside phosphorylase domain"/>
    <property type="match status" value="1"/>
</dbReference>
<dbReference type="EMBL" id="PVWQ01000003">
    <property type="protein sequence ID" value="RDW87153.1"/>
    <property type="molecule type" value="Genomic_DNA"/>
</dbReference>
<dbReference type="SUPFAM" id="SSF52540">
    <property type="entry name" value="P-loop containing nucleoside triphosphate hydrolases"/>
    <property type="match status" value="1"/>
</dbReference>
<dbReference type="Gene3D" id="1.25.40.10">
    <property type="entry name" value="Tetratricopeptide repeat domain"/>
    <property type="match status" value="1"/>
</dbReference>
<reference evidence="2 3" key="1">
    <citation type="journal article" date="2018" name="IMA Fungus">
        <title>IMA Genome-F 9: Draft genome sequence of Annulohypoxylon stygium, Aspergillus mulundensis, Berkeleyomyces basicola (syn. Thielaviopsis basicola), Ceratocystis smalleyi, two Cercospora beticola strains, Coleophoma cylindrospora, Fusarium fracticaudum, Phialophora cf. hyalina, and Morchella septimelata.</title>
        <authorList>
            <person name="Wingfield B.D."/>
            <person name="Bills G.F."/>
            <person name="Dong Y."/>
            <person name="Huang W."/>
            <person name="Nel W.J."/>
            <person name="Swalarsk-Parry B.S."/>
            <person name="Vaghefi N."/>
            <person name="Wilken P.M."/>
            <person name="An Z."/>
            <person name="de Beer Z.W."/>
            <person name="De Vos L."/>
            <person name="Chen L."/>
            <person name="Duong T.A."/>
            <person name="Gao Y."/>
            <person name="Hammerbacher A."/>
            <person name="Kikkert J.R."/>
            <person name="Li Y."/>
            <person name="Li H."/>
            <person name="Li K."/>
            <person name="Li Q."/>
            <person name="Liu X."/>
            <person name="Ma X."/>
            <person name="Naidoo K."/>
            <person name="Pethybridge S.J."/>
            <person name="Sun J."/>
            <person name="Steenkamp E.T."/>
            <person name="van der Nest M.A."/>
            <person name="van Wyk S."/>
            <person name="Wingfield M.J."/>
            <person name="Xiong C."/>
            <person name="Yue Q."/>
            <person name="Zhang X."/>
        </authorList>
    </citation>
    <scope>NUCLEOTIDE SEQUENCE [LARGE SCALE GENOMIC DNA]</scope>
    <source>
        <strain evidence="2 3">DSM 5745</strain>
    </source>
</reference>
<dbReference type="Gene3D" id="3.40.50.300">
    <property type="entry name" value="P-loop containing nucleotide triphosphate hydrolases"/>
    <property type="match status" value="1"/>
</dbReference>
<name>A0A3D8SLG7_9EURO</name>
<dbReference type="InterPro" id="IPR035994">
    <property type="entry name" value="Nucleoside_phosphorylase_sf"/>
</dbReference>
<dbReference type="GO" id="GO:0009116">
    <property type="term" value="P:nucleoside metabolic process"/>
    <property type="evidence" value="ECO:0007669"/>
    <property type="project" value="InterPro"/>
</dbReference>
<evidence type="ECO:0000313" key="2">
    <source>
        <dbReference type="EMBL" id="RDW87153.1"/>
    </source>
</evidence>
<dbReference type="InterPro" id="IPR027417">
    <property type="entry name" value="P-loop_NTPase"/>
</dbReference>
<evidence type="ECO:0000259" key="1">
    <source>
        <dbReference type="Pfam" id="PF01048"/>
    </source>
</evidence>